<dbReference type="Pfam" id="PF18197">
    <property type="entry name" value="TTHB210-like"/>
    <property type="match status" value="1"/>
</dbReference>
<dbReference type="STRING" id="645990.SAMN00120144_2044"/>
<feature type="signal peptide" evidence="1">
    <location>
        <begin position="1"/>
        <end position="29"/>
    </location>
</feature>
<dbReference type="Proteomes" id="UP000192266">
    <property type="component" value="Unassembled WGS sequence"/>
</dbReference>
<dbReference type="PROSITE" id="PS51257">
    <property type="entry name" value="PROKAR_LIPOPROTEIN"/>
    <property type="match status" value="1"/>
</dbReference>
<dbReference type="OrthoDB" id="2867208at2"/>
<dbReference type="InterPro" id="IPR040832">
    <property type="entry name" value="TTHB210-like_dom"/>
</dbReference>
<dbReference type="RefSeq" id="WP_084445217.1">
    <property type="nucleotide sequence ID" value="NZ_FWWW01000067.1"/>
</dbReference>
<feature type="chain" id="PRO_5013003709" description="TTHB210-like domain-containing protein" evidence="1">
    <location>
        <begin position="30"/>
        <end position="266"/>
    </location>
</feature>
<name>A0A1W1VMM3_9BACT</name>
<feature type="domain" description="TTHB210-like" evidence="2">
    <location>
        <begin position="64"/>
        <end position="115"/>
    </location>
</feature>
<evidence type="ECO:0000313" key="3">
    <source>
        <dbReference type="EMBL" id="SMB94635.1"/>
    </source>
</evidence>
<organism evidence="3 4">
    <name type="scientific">Hymenobacter roseosalivarius DSM 11622</name>
    <dbReference type="NCBI Taxonomy" id="645990"/>
    <lineage>
        <taxon>Bacteria</taxon>
        <taxon>Pseudomonadati</taxon>
        <taxon>Bacteroidota</taxon>
        <taxon>Cytophagia</taxon>
        <taxon>Cytophagales</taxon>
        <taxon>Hymenobacteraceae</taxon>
        <taxon>Hymenobacter</taxon>
    </lineage>
</organism>
<evidence type="ECO:0000256" key="1">
    <source>
        <dbReference type="SAM" id="SignalP"/>
    </source>
</evidence>
<dbReference type="AlphaFoldDB" id="A0A1W1VMM3"/>
<dbReference type="CDD" id="cd11669">
    <property type="entry name" value="TTHB210-like"/>
    <property type="match status" value="1"/>
</dbReference>
<reference evidence="3 4" key="1">
    <citation type="submission" date="2017-04" db="EMBL/GenBank/DDBJ databases">
        <authorList>
            <person name="Afonso C.L."/>
            <person name="Miller P.J."/>
            <person name="Scott M.A."/>
            <person name="Spackman E."/>
            <person name="Goraichik I."/>
            <person name="Dimitrov K.M."/>
            <person name="Suarez D.L."/>
            <person name="Swayne D.E."/>
        </authorList>
    </citation>
    <scope>NUCLEOTIDE SEQUENCE [LARGE SCALE GENOMIC DNA]</scope>
    <source>
        <strain evidence="3 4">DSM 11622</strain>
    </source>
</reference>
<keyword evidence="4" id="KW-1185">Reference proteome</keyword>
<evidence type="ECO:0000313" key="4">
    <source>
        <dbReference type="Proteomes" id="UP000192266"/>
    </source>
</evidence>
<proteinExistence type="predicted"/>
<evidence type="ECO:0000259" key="2">
    <source>
        <dbReference type="Pfam" id="PF18197"/>
    </source>
</evidence>
<accession>A0A1W1VMM3</accession>
<keyword evidence="1" id="KW-0732">Signal</keyword>
<gene>
    <name evidence="3" type="ORF">SAMN00120144_2044</name>
</gene>
<dbReference type="InterPro" id="IPR033786">
    <property type="entry name" value="TTHB210-like"/>
</dbReference>
<dbReference type="EMBL" id="FWWW01000067">
    <property type="protein sequence ID" value="SMB94635.1"/>
    <property type="molecule type" value="Genomic_DNA"/>
</dbReference>
<sequence>MIKNRFNRLRHLVRPWLAVCVLGSLTLTACDNDDSIQNILRPVTTYGNTVSIGNGAARSFVTVDAFGKPTEIGMRLSEAALTGLPPEDTNPPAWYVLNLPATTARLPFNHLSFDWNSHGHEPALIYDTPHFDIHFYMISLAERQQIMLNDPKGEINPDSRYLPANYIGPPGVVPMMGKHWVDPTSREFNGQAFTQTLIYGSYNGNVIFQEPMITLAYLQGKTTQTFALPQPQAFARTGLYYPTKYTIGYNAMSREYTVMLHDMVLR</sequence>
<protein>
    <recommendedName>
        <fullName evidence="2">TTHB210-like domain-containing protein</fullName>
    </recommendedName>
</protein>